<dbReference type="Gene3D" id="2.130.10.10">
    <property type="entry name" value="YVTN repeat-like/Quinoprotein amine dehydrogenase"/>
    <property type="match status" value="2"/>
</dbReference>
<dbReference type="PANTHER" id="PTHR46362:SF1">
    <property type="entry name" value="GEM-ASSOCIATED PROTEIN 5"/>
    <property type="match status" value="1"/>
</dbReference>
<dbReference type="GO" id="GO:0003730">
    <property type="term" value="F:mRNA 3'-UTR binding"/>
    <property type="evidence" value="ECO:0007669"/>
    <property type="project" value="TreeGrafter"/>
</dbReference>
<evidence type="ECO:0000313" key="4">
    <source>
        <dbReference type="Proteomes" id="UP001489004"/>
    </source>
</evidence>
<evidence type="ECO:0000313" key="3">
    <source>
        <dbReference type="EMBL" id="KAK9814308.1"/>
    </source>
</evidence>
<dbReference type="GO" id="GO:0000387">
    <property type="term" value="P:spliceosomal snRNP assembly"/>
    <property type="evidence" value="ECO:0007669"/>
    <property type="project" value="TreeGrafter"/>
</dbReference>
<dbReference type="Pfam" id="PF23774">
    <property type="entry name" value="TPR_GEMI5"/>
    <property type="match status" value="1"/>
</dbReference>
<dbReference type="Proteomes" id="UP001489004">
    <property type="component" value="Unassembled WGS sequence"/>
</dbReference>
<dbReference type="GO" id="GO:0005634">
    <property type="term" value="C:nucleus"/>
    <property type="evidence" value="ECO:0007669"/>
    <property type="project" value="TreeGrafter"/>
</dbReference>
<dbReference type="PANTHER" id="PTHR46362">
    <property type="entry name" value="GEM-ASSOCIATED PROTEIN 5"/>
    <property type="match status" value="1"/>
</dbReference>
<dbReference type="PROSITE" id="PS50082">
    <property type="entry name" value="WD_REPEATS_2"/>
    <property type="match status" value="1"/>
</dbReference>
<dbReference type="SUPFAM" id="SSF50998">
    <property type="entry name" value="Quinoprotein alcohol dehydrogenase-like"/>
    <property type="match status" value="1"/>
</dbReference>
<proteinExistence type="predicted"/>
<feature type="domain" description="Gem-associated protein 5 TPR" evidence="2">
    <location>
        <begin position="519"/>
        <end position="675"/>
    </location>
</feature>
<dbReference type="InterPro" id="IPR011047">
    <property type="entry name" value="Quinoprotein_ADH-like_sf"/>
</dbReference>
<accession>A0AAW1PWI6</accession>
<dbReference type="EMBL" id="JALJOR010000007">
    <property type="protein sequence ID" value="KAK9814308.1"/>
    <property type="molecule type" value="Genomic_DNA"/>
</dbReference>
<dbReference type="GO" id="GO:0032797">
    <property type="term" value="C:SMN complex"/>
    <property type="evidence" value="ECO:0007669"/>
    <property type="project" value="TreeGrafter"/>
</dbReference>
<keyword evidence="4" id="KW-1185">Reference proteome</keyword>
<dbReference type="InterPro" id="IPR001680">
    <property type="entry name" value="WD40_rpt"/>
</dbReference>
<dbReference type="AlphaFoldDB" id="A0AAW1PWI6"/>
<dbReference type="InterPro" id="IPR056421">
    <property type="entry name" value="TPR_GEMI5"/>
</dbReference>
<evidence type="ECO:0000259" key="2">
    <source>
        <dbReference type="Pfam" id="PF23774"/>
    </source>
</evidence>
<dbReference type="InterPro" id="IPR052640">
    <property type="entry name" value="Gemin-5"/>
</dbReference>
<dbReference type="PROSITE" id="PS50294">
    <property type="entry name" value="WD_REPEATS_REGION"/>
    <property type="match status" value="1"/>
</dbReference>
<sequence>MSGVALPPSPNWYGAHLADWDSSGQLYAYAAHNSLVLLCPGDKRVEAILSEHTNRVTALCFAPRRDGRLLLLSGAADRCLRSWDADQHRALRVVRKQPAEVSGLAVSRTGDVAAVGDRQGNLFAWHFRDGKGKPRRLAQKLRSPVFCMAASPAADSQVAVGCEDGSTLLIDFASGQMLASLAAHQGEDRTLHVYDVRSEPAGAVKASLLCTLSLPKPPGALSKAQRMRLWMTAAWLPPSCQADPDFAWLVTSGYGGSTLAWQVPRQAGAAVAPPEASWKQAKVAVGCGDKTIRVWELASASDDGCVVVYPRETSPDQAPEDLFKLQAGAGAALALAWSPHHPDMLAFAAADCSVQVCRVGLDGGLQVIGRMLGHAGRVRSIAFHPTIPQVLLTGSEDQTKDRAAIPAPGGDEPQAGRGLKKLRKTPRMGAVSLLPVQAVTDDPTAHQAARQACLQYAARMLPSASAASAAGPAARAMPAELAALDVYVSPLAASAVLRDTAEAISTSGARNTEALRAAQQKAVVQMWRGDVAAALQAVIEADALNAGFVSMSVGAGRAVWREVVGAYAAQLEAQGDVHLAASHLLSAHDPRAAVEVYRRAGLLRDAITLASASLLPQDPLLRELHCLWASQLEEQGSFEAASANYLAGGSPGDAVVVMAKRGTLDALTAAARLAAQVCAPGGSFATPGLRRLGKNLALQAGRGLLAQGKFREAERVLSSWSGDEVAALEKALVALRGAATAIGAPDLRAALPPDLRLER</sequence>
<dbReference type="SMART" id="SM00320">
    <property type="entry name" value="WD40"/>
    <property type="match status" value="5"/>
</dbReference>
<keyword evidence="1" id="KW-0853">WD repeat</keyword>
<organism evidence="3 4">
    <name type="scientific">[Myrmecia] bisecta</name>
    <dbReference type="NCBI Taxonomy" id="41462"/>
    <lineage>
        <taxon>Eukaryota</taxon>
        <taxon>Viridiplantae</taxon>
        <taxon>Chlorophyta</taxon>
        <taxon>core chlorophytes</taxon>
        <taxon>Trebouxiophyceae</taxon>
        <taxon>Trebouxiales</taxon>
        <taxon>Trebouxiaceae</taxon>
        <taxon>Myrmecia</taxon>
    </lineage>
</organism>
<feature type="repeat" description="WD" evidence="1">
    <location>
        <begin position="49"/>
        <end position="93"/>
    </location>
</feature>
<reference evidence="3 4" key="1">
    <citation type="journal article" date="2024" name="Nat. Commun.">
        <title>Phylogenomics reveals the evolutionary origins of lichenization in chlorophyte algae.</title>
        <authorList>
            <person name="Puginier C."/>
            <person name="Libourel C."/>
            <person name="Otte J."/>
            <person name="Skaloud P."/>
            <person name="Haon M."/>
            <person name="Grisel S."/>
            <person name="Petersen M."/>
            <person name="Berrin J.G."/>
            <person name="Delaux P.M."/>
            <person name="Dal Grande F."/>
            <person name="Keller J."/>
        </authorList>
    </citation>
    <scope>NUCLEOTIDE SEQUENCE [LARGE SCALE GENOMIC DNA]</scope>
    <source>
        <strain evidence="3 4">SAG 2043</strain>
    </source>
</reference>
<evidence type="ECO:0000256" key="1">
    <source>
        <dbReference type="PROSITE-ProRule" id="PRU00221"/>
    </source>
</evidence>
<dbReference type="Pfam" id="PF00400">
    <property type="entry name" value="WD40"/>
    <property type="match status" value="2"/>
</dbReference>
<dbReference type="InterPro" id="IPR015943">
    <property type="entry name" value="WD40/YVTN_repeat-like_dom_sf"/>
</dbReference>
<comment type="caution">
    <text evidence="3">The sequence shown here is derived from an EMBL/GenBank/DDBJ whole genome shotgun (WGS) entry which is preliminary data.</text>
</comment>
<name>A0AAW1PWI6_9CHLO</name>
<gene>
    <name evidence="3" type="ORF">WJX72_003732</name>
</gene>
<protein>
    <recommendedName>
        <fullName evidence="2">Gem-associated protein 5 TPR domain-containing protein</fullName>
    </recommendedName>
</protein>